<dbReference type="AlphaFoldDB" id="A0A8R7UK87"/>
<dbReference type="EnsemblPlants" id="TuG1812G0500003319.01.T01">
    <property type="protein sequence ID" value="TuG1812G0500003319.01.T01"/>
    <property type="gene ID" value="TuG1812G0500003319.01"/>
</dbReference>
<proteinExistence type="predicted"/>
<feature type="region of interest" description="Disordered" evidence="1">
    <location>
        <begin position="71"/>
        <end position="93"/>
    </location>
</feature>
<evidence type="ECO:0000313" key="2">
    <source>
        <dbReference type="EnsemblPlants" id="TuG1812G0500003319.01.T01"/>
    </source>
</evidence>
<protein>
    <submittedName>
        <fullName evidence="2">Uncharacterized protein</fullName>
    </submittedName>
</protein>
<reference evidence="2" key="3">
    <citation type="submission" date="2022-06" db="UniProtKB">
        <authorList>
            <consortium name="EnsemblPlants"/>
        </authorList>
    </citation>
    <scope>IDENTIFICATION</scope>
</reference>
<feature type="compositionally biased region" description="Basic residues" evidence="1">
    <location>
        <begin position="1"/>
        <end position="14"/>
    </location>
</feature>
<accession>A0A8R7UK87</accession>
<name>A0A8R7UK87_TRIUA</name>
<reference evidence="3" key="1">
    <citation type="journal article" date="2013" name="Nature">
        <title>Draft genome of the wheat A-genome progenitor Triticum urartu.</title>
        <authorList>
            <person name="Ling H.Q."/>
            <person name="Zhao S."/>
            <person name="Liu D."/>
            <person name="Wang J."/>
            <person name="Sun H."/>
            <person name="Zhang C."/>
            <person name="Fan H."/>
            <person name="Li D."/>
            <person name="Dong L."/>
            <person name="Tao Y."/>
            <person name="Gao C."/>
            <person name="Wu H."/>
            <person name="Li Y."/>
            <person name="Cui Y."/>
            <person name="Guo X."/>
            <person name="Zheng S."/>
            <person name="Wang B."/>
            <person name="Yu K."/>
            <person name="Liang Q."/>
            <person name="Yang W."/>
            <person name="Lou X."/>
            <person name="Chen J."/>
            <person name="Feng M."/>
            <person name="Jian J."/>
            <person name="Zhang X."/>
            <person name="Luo G."/>
            <person name="Jiang Y."/>
            <person name="Liu J."/>
            <person name="Wang Z."/>
            <person name="Sha Y."/>
            <person name="Zhang B."/>
            <person name="Wu H."/>
            <person name="Tang D."/>
            <person name="Shen Q."/>
            <person name="Xue P."/>
            <person name="Zou S."/>
            <person name="Wang X."/>
            <person name="Liu X."/>
            <person name="Wang F."/>
            <person name="Yang Y."/>
            <person name="An X."/>
            <person name="Dong Z."/>
            <person name="Zhang K."/>
            <person name="Zhang X."/>
            <person name="Luo M.C."/>
            <person name="Dvorak J."/>
            <person name="Tong Y."/>
            <person name="Wang J."/>
            <person name="Yang H."/>
            <person name="Li Z."/>
            <person name="Wang D."/>
            <person name="Zhang A."/>
            <person name="Wang J."/>
        </authorList>
    </citation>
    <scope>NUCLEOTIDE SEQUENCE</scope>
    <source>
        <strain evidence="3">cv. G1812</strain>
    </source>
</reference>
<dbReference type="Proteomes" id="UP000015106">
    <property type="component" value="Chromosome 5"/>
</dbReference>
<sequence>SPGSRRSRGGRGRRSQGWARQAEPRPPLSSPVERRIKEASAPPPPSRLLSYIGHTTPRSWSRVAEARRRLRRSEESLSGHLLPPRKVQAQPPRHQLHPISVSCQGKDIECMALPFFMVGVWHLM</sequence>
<evidence type="ECO:0000256" key="1">
    <source>
        <dbReference type="SAM" id="MobiDB-lite"/>
    </source>
</evidence>
<dbReference type="Gramene" id="TuG1812G0500003319.01.T01">
    <property type="protein sequence ID" value="TuG1812G0500003319.01.T01"/>
    <property type="gene ID" value="TuG1812G0500003319.01"/>
</dbReference>
<reference evidence="2" key="2">
    <citation type="submission" date="2018-03" db="EMBL/GenBank/DDBJ databases">
        <title>The Triticum urartu genome reveals the dynamic nature of wheat genome evolution.</title>
        <authorList>
            <person name="Ling H."/>
            <person name="Ma B."/>
            <person name="Shi X."/>
            <person name="Liu H."/>
            <person name="Dong L."/>
            <person name="Sun H."/>
            <person name="Cao Y."/>
            <person name="Gao Q."/>
            <person name="Zheng S."/>
            <person name="Li Y."/>
            <person name="Yu Y."/>
            <person name="Du H."/>
            <person name="Qi M."/>
            <person name="Li Y."/>
            <person name="Yu H."/>
            <person name="Cui Y."/>
            <person name="Wang N."/>
            <person name="Chen C."/>
            <person name="Wu H."/>
            <person name="Zhao Y."/>
            <person name="Zhang J."/>
            <person name="Li Y."/>
            <person name="Zhou W."/>
            <person name="Zhang B."/>
            <person name="Hu W."/>
            <person name="Eijk M."/>
            <person name="Tang J."/>
            <person name="Witsenboer H."/>
            <person name="Zhao S."/>
            <person name="Li Z."/>
            <person name="Zhang A."/>
            <person name="Wang D."/>
            <person name="Liang C."/>
        </authorList>
    </citation>
    <scope>NUCLEOTIDE SEQUENCE [LARGE SCALE GENOMIC DNA]</scope>
    <source>
        <strain evidence="2">cv. G1812</strain>
    </source>
</reference>
<keyword evidence="3" id="KW-1185">Reference proteome</keyword>
<organism evidence="2 3">
    <name type="scientific">Triticum urartu</name>
    <name type="common">Red wild einkorn</name>
    <name type="synonym">Crithodium urartu</name>
    <dbReference type="NCBI Taxonomy" id="4572"/>
    <lineage>
        <taxon>Eukaryota</taxon>
        <taxon>Viridiplantae</taxon>
        <taxon>Streptophyta</taxon>
        <taxon>Embryophyta</taxon>
        <taxon>Tracheophyta</taxon>
        <taxon>Spermatophyta</taxon>
        <taxon>Magnoliopsida</taxon>
        <taxon>Liliopsida</taxon>
        <taxon>Poales</taxon>
        <taxon>Poaceae</taxon>
        <taxon>BOP clade</taxon>
        <taxon>Pooideae</taxon>
        <taxon>Triticodae</taxon>
        <taxon>Triticeae</taxon>
        <taxon>Triticinae</taxon>
        <taxon>Triticum</taxon>
    </lineage>
</organism>
<feature type="region of interest" description="Disordered" evidence="1">
    <location>
        <begin position="1"/>
        <end position="52"/>
    </location>
</feature>
<evidence type="ECO:0000313" key="3">
    <source>
        <dbReference type="Proteomes" id="UP000015106"/>
    </source>
</evidence>